<proteinExistence type="predicted"/>
<dbReference type="VEuPathDB" id="FungiDB:I7I53_01865"/>
<dbReference type="AlphaFoldDB" id="A0A8A1LJ07"/>
<reference evidence="1" key="1">
    <citation type="submission" date="2021-01" db="EMBL/GenBank/DDBJ databases">
        <title>Chromosome-level genome assembly of a human fungal pathogen reveals clustering of transcriptionally co-regulated genes.</title>
        <authorList>
            <person name="Voorhies M."/>
            <person name="Cohen S."/>
            <person name="Shea T.P."/>
            <person name="Petrus S."/>
            <person name="Munoz J.F."/>
            <person name="Poplawski S."/>
            <person name="Goldman W.E."/>
            <person name="Michael T."/>
            <person name="Cuomo C.A."/>
            <person name="Sil A."/>
            <person name="Beyhan S."/>
        </authorList>
    </citation>
    <scope>NUCLEOTIDE SEQUENCE</scope>
    <source>
        <strain evidence="1">H88</strain>
    </source>
</reference>
<dbReference type="Proteomes" id="UP000663419">
    <property type="component" value="Chromosome 3"/>
</dbReference>
<evidence type="ECO:0000313" key="1">
    <source>
        <dbReference type="EMBL" id="QSS54348.1"/>
    </source>
</evidence>
<organism evidence="1 2">
    <name type="scientific">Ajellomyces capsulatus (strain H88)</name>
    <name type="common">Darling's disease fungus</name>
    <name type="synonym">Histoplasma capsulatum</name>
    <dbReference type="NCBI Taxonomy" id="544711"/>
    <lineage>
        <taxon>Eukaryota</taxon>
        <taxon>Fungi</taxon>
        <taxon>Dikarya</taxon>
        <taxon>Ascomycota</taxon>
        <taxon>Pezizomycotina</taxon>
        <taxon>Eurotiomycetes</taxon>
        <taxon>Eurotiomycetidae</taxon>
        <taxon>Onygenales</taxon>
        <taxon>Ajellomycetaceae</taxon>
        <taxon>Histoplasma</taxon>
    </lineage>
</organism>
<dbReference type="EMBL" id="CP069104">
    <property type="protein sequence ID" value="QSS54348.1"/>
    <property type="molecule type" value="Genomic_DNA"/>
</dbReference>
<accession>A0A8A1LJ07</accession>
<name>A0A8A1LJ07_AJEC8</name>
<evidence type="ECO:0000313" key="2">
    <source>
        <dbReference type="Proteomes" id="UP000663419"/>
    </source>
</evidence>
<protein>
    <submittedName>
        <fullName evidence="1">Uncharacterized protein</fullName>
    </submittedName>
</protein>
<gene>
    <name evidence="1" type="ORF">I7I53_01865</name>
</gene>
<sequence length="67" mass="7201">MSAWTMSCSGRSGFPRVHVPCCCFGSEIILAVPGTNLGSSGSWLVKPRLLCVLELFLDEWASSPESP</sequence>